<dbReference type="SUPFAM" id="SSF55729">
    <property type="entry name" value="Acyl-CoA N-acyltransferases (Nat)"/>
    <property type="match status" value="1"/>
</dbReference>
<dbReference type="RefSeq" id="WP_093198363.1">
    <property type="nucleotide sequence ID" value="NZ_FNGS01000002.1"/>
</dbReference>
<dbReference type="EMBL" id="FNGS01000002">
    <property type="protein sequence ID" value="SDL45434.1"/>
    <property type="molecule type" value="Genomic_DNA"/>
</dbReference>
<dbReference type="InterPro" id="IPR000182">
    <property type="entry name" value="GNAT_dom"/>
</dbReference>
<organism evidence="2 3">
    <name type="scientific">Siphonobacter aquaeclarae</name>
    <dbReference type="NCBI Taxonomy" id="563176"/>
    <lineage>
        <taxon>Bacteria</taxon>
        <taxon>Pseudomonadati</taxon>
        <taxon>Bacteroidota</taxon>
        <taxon>Cytophagia</taxon>
        <taxon>Cytophagales</taxon>
        <taxon>Cytophagaceae</taxon>
        <taxon>Siphonobacter</taxon>
    </lineage>
</organism>
<dbReference type="Proteomes" id="UP000198901">
    <property type="component" value="Unassembled WGS sequence"/>
</dbReference>
<keyword evidence="3" id="KW-1185">Reference proteome</keyword>
<name>A0A1G9K7L9_9BACT</name>
<dbReference type="InterPro" id="IPR016181">
    <property type="entry name" value="Acyl_CoA_acyltransferase"/>
</dbReference>
<protein>
    <submittedName>
        <fullName evidence="2">UDP-4-amino-4,6-dideoxy-N-acetyl-beta-L-altrosamine N-acetyltransferase</fullName>
    </submittedName>
</protein>
<gene>
    <name evidence="2" type="ORF">SAMN04488090_0902</name>
</gene>
<dbReference type="Gene3D" id="3.40.630.30">
    <property type="match status" value="1"/>
</dbReference>
<proteinExistence type="predicted"/>
<evidence type="ECO:0000313" key="2">
    <source>
        <dbReference type="EMBL" id="SDL45434.1"/>
    </source>
</evidence>
<evidence type="ECO:0000313" key="3">
    <source>
        <dbReference type="Proteomes" id="UP000198901"/>
    </source>
</evidence>
<dbReference type="PROSITE" id="PS51186">
    <property type="entry name" value="GNAT"/>
    <property type="match status" value="1"/>
</dbReference>
<sequence length="170" mass="20066">MIWLREIVAEDVPAINRWRNDPEIIRYLTNQFRFIGPEVDRNWFSYYLQHRDQAVRLAIVDTDTLIGTVQLTQIDRVNQQAEYSIMIGEKDRQSKGAGTLATRRILEHAFQDLNLNRIYLTVLPGNERAIRLYESFGFQREGLLRQAVFKDGQFTDLLGMSLLRHEYRHP</sequence>
<dbReference type="PANTHER" id="PTHR43415">
    <property type="entry name" value="SPERMIDINE N(1)-ACETYLTRANSFERASE"/>
    <property type="match status" value="1"/>
</dbReference>
<dbReference type="OrthoDB" id="9799096at2"/>
<dbReference type="PANTHER" id="PTHR43415:SF3">
    <property type="entry name" value="GNAT-FAMILY ACETYLTRANSFERASE"/>
    <property type="match status" value="1"/>
</dbReference>
<evidence type="ECO:0000259" key="1">
    <source>
        <dbReference type="PROSITE" id="PS51186"/>
    </source>
</evidence>
<accession>A0A1G9K7L9</accession>
<reference evidence="2 3" key="1">
    <citation type="submission" date="2016-10" db="EMBL/GenBank/DDBJ databases">
        <authorList>
            <person name="de Groot N.N."/>
        </authorList>
    </citation>
    <scope>NUCLEOTIDE SEQUENCE [LARGE SCALE GENOMIC DNA]</scope>
    <source>
        <strain evidence="2 3">DSM 21668</strain>
    </source>
</reference>
<feature type="domain" description="N-acetyltransferase" evidence="1">
    <location>
        <begin position="2"/>
        <end position="165"/>
    </location>
</feature>
<dbReference type="GO" id="GO:0016747">
    <property type="term" value="F:acyltransferase activity, transferring groups other than amino-acyl groups"/>
    <property type="evidence" value="ECO:0007669"/>
    <property type="project" value="InterPro"/>
</dbReference>
<dbReference type="AlphaFoldDB" id="A0A1G9K7L9"/>
<dbReference type="STRING" id="563176.SAMN04488090_0902"/>
<dbReference type="Pfam" id="PF13302">
    <property type="entry name" value="Acetyltransf_3"/>
    <property type="match status" value="1"/>
</dbReference>
<keyword evidence="2" id="KW-0808">Transferase</keyword>